<proteinExistence type="predicted"/>
<evidence type="ECO:0000256" key="1">
    <source>
        <dbReference type="SAM" id="Phobius"/>
    </source>
</evidence>
<keyword evidence="1" id="KW-1133">Transmembrane helix</keyword>
<dbReference type="AlphaFoldDB" id="A0A0B4DSX1"/>
<comment type="caution">
    <text evidence="2">The sequence shown here is derived from an EMBL/GenBank/DDBJ whole genome shotgun (WGS) entry which is preliminary data.</text>
</comment>
<organism evidence="2 3">
    <name type="scientific">Microbacterium hominis</name>
    <dbReference type="NCBI Taxonomy" id="162426"/>
    <lineage>
        <taxon>Bacteria</taxon>
        <taxon>Bacillati</taxon>
        <taxon>Actinomycetota</taxon>
        <taxon>Actinomycetes</taxon>
        <taxon>Micrococcales</taxon>
        <taxon>Microbacteriaceae</taxon>
        <taxon>Microbacterium</taxon>
    </lineage>
</organism>
<sequence length="91" mass="10173">MLGPKRTPIFWEALTALFKENLGISVLRIQYWSLLLGVILLINAVVIFVNADGHVEGYVSSVICLLAGTLNVIYAFWRRSAKQNLSASHRD</sequence>
<dbReference type="Proteomes" id="UP000031202">
    <property type="component" value="Unassembled WGS sequence"/>
</dbReference>
<evidence type="ECO:0000313" key="2">
    <source>
        <dbReference type="EMBL" id="KIC57348.1"/>
    </source>
</evidence>
<protein>
    <submittedName>
        <fullName evidence="2">Uncharacterized protein</fullName>
    </submittedName>
</protein>
<keyword evidence="1" id="KW-0472">Membrane</keyword>
<feature type="transmembrane region" description="Helical" evidence="1">
    <location>
        <begin position="31"/>
        <end position="51"/>
    </location>
</feature>
<dbReference type="RefSeq" id="WP_039416004.1">
    <property type="nucleotide sequence ID" value="NZ_JWSZ01000012.1"/>
</dbReference>
<reference evidence="2 3" key="1">
    <citation type="submission" date="2014-12" db="EMBL/GenBank/DDBJ databases">
        <title>Genome sequencing of Microbacterium hominis TPW29.</title>
        <authorList>
            <person name="Tan P.W."/>
            <person name="Chan K.-G."/>
        </authorList>
    </citation>
    <scope>NUCLEOTIDE SEQUENCE [LARGE SCALE GENOMIC DNA]</scope>
    <source>
        <strain evidence="2 3">TPW29</strain>
    </source>
</reference>
<keyword evidence="1" id="KW-0812">Transmembrane</keyword>
<gene>
    <name evidence="2" type="ORF">RM52_09995</name>
</gene>
<dbReference type="EMBL" id="JWSZ01000012">
    <property type="protein sequence ID" value="KIC57348.1"/>
    <property type="molecule type" value="Genomic_DNA"/>
</dbReference>
<feature type="transmembrane region" description="Helical" evidence="1">
    <location>
        <begin position="57"/>
        <end position="77"/>
    </location>
</feature>
<name>A0A0B4DSX1_9MICO</name>
<evidence type="ECO:0000313" key="3">
    <source>
        <dbReference type="Proteomes" id="UP000031202"/>
    </source>
</evidence>
<accession>A0A0B4DSX1</accession>